<name>A0A2I0UY85_9BACI</name>
<gene>
    <name evidence="2" type="ORF">CRI88_15250</name>
</gene>
<proteinExistence type="predicted"/>
<accession>A0A2I0UY85</accession>
<dbReference type="EMBL" id="PDFK01000004">
    <property type="protein sequence ID" value="PKU51030.1"/>
    <property type="molecule type" value="Genomic_DNA"/>
</dbReference>
<protein>
    <submittedName>
        <fullName evidence="2">DUF1659 domain-containing protein</fullName>
    </submittedName>
</protein>
<evidence type="ECO:0000259" key="1">
    <source>
        <dbReference type="Pfam" id="PF07872"/>
    </source>
</evidence>
<sequence>MVDVHFLNATLRLKYVTGYDEQNEPIFITKSYRNISPSHNEGDLVAVAHVIASLSSQTLASIVKQETNELS</sequence>
<evidence type="ECO:0000313" key="3">
    <source>
        <dbReference type="Proteomes" id="UP000234956"/>
    </source>
</evidence>
<dbReference type="AlphaFoldDB" id="A0A2I0UY85"/>
<dbReference type="RefSeq" id="WP_058844042.1">
    <property type="nucleotide sequence ID" value="NZ_PDFK01000004.1"/>
</dbReference>
<dbReference type="Proteomes" id="UP000234956">
    <property type="component" value="Unassembled WGS sequence"/>
</dbReference>
<evidence type="ECO:0000313" key="2">
    <source>
        <dbReference type="EMBL" id="PKU51030.1"/>
    </source>
</evidence>
<comment type="caution">
    <text evidence="2">The sequence shown here is derived from an EMBL/GenBank/DDBJ whole genome shotgun (WGS) entry which is preliminary data.</text>
</comment>
<dbReference type="Pfam" id="PF07872">
    <property type="entry name" value="DUF1659"/>
    <property type="match status" value="1"/>
</dbReference>
<dbReference type="InterPro" id="IPR012454">
    <property type="entry name" value="DUF1659"/>
</dbReference>
<reference evidence="2 3" key="1">
    <citation type="submission" date="2017-10" db="EMBL/GenBank/DDBJ databases">
        <title>Draft genome of Lysinibacillus fusiformis strain Juneja, a laboratory-derived pathogen of Drosophila melanogaster.</title>
        <authorList>
            <person name="Smith B.R."/>
            <person name="Unckless R.L."/>
        </authorList>
    </citation>
    <scope>NUCLEOTIDE SEQUENCE [LARGE SCALE GENOMIC DNA]</scope>
    <source>
        <strain evidence="2 3">Juneja</strain>
    </source>
</reference>
<feature type="domain" description="DUF1659" evidence="1">
    <location>
        <begin position="5"/>
        <end position="71"/>
    </location>
</feature>
<organism evidence="2 3">
    <name type="scientific">Lysinibacillus fusiformis</name>
    <dbReference type="NCBI Taxonomy" id="28031"/>
    <lineage>
        <taxon>Bacteria</taxon>
        <taxon>Bacillati</taxon>
        <taxon>Bacillota</taxon>
        <taxon>Bacilli</taxon>
        <taxon>Bacillales</taxon>
        <taxon>Bacillaceae</taxon>
        <taxon>Lysinibacillus</taxon>
    </lineage>
</organism>